<gene>
    <name evidence="2" type="ORF">DCAF_LOCUS10750</name>
</gene>
<sequence>MEFESWKAGVSSSMDAFARENRRLRLDVEKVANDQANLESKELAVLAASLFFVCFSTIMLVSAKVSKFLGSASYSDKECRTSSGWMMILVSSTMIIFVTLLST</sequence>
<dbReference type="Proteomes" id="UP001314170">
    <property type="component" value="Unassembled WGS sequence"/>
</dbReference>
<dbReference type="AlphaFoldDB" id="A0AAV1RI93"/>
<dbReference type="EMBL" id="CAWUPB010000994">
    <property type="protein sequence ID" value="CAK7335748.1"/>
    <property type="molecule type" value="Genomic_DNA"/>
</dbReference>
<keyword evidence="1" id="KW-0472">Membrane</keyword>
<accession>A0AAV1RI93</accession>
<comment type="caution">
    <text evidence="2">The sequence shown here is derived from an EMBL/GenBank/DDBJ whole genome shotgun (WGS) entry which is preliminary data.</text>
</comment>
<keyword evidence="3" id="KW-1185">Reference proteome</keyword>
<evidence type="ECO:0000313" key="2">
    <source>
        <dbReference type="EMBL" id="CAK7335748.1"/>
    </source>
</evidence>
<evidence type="ECO:0000313" key="3">
    <source>
        <dbReference type="Proteomes" id="UP001314170"/>
    </source>
</evidence>
<evidence type="ECO:0000256" key="1">
    <source>
        <dbReference type="SAM" id="Phobius"/>
    </source>
</evidence>
<feature type="transmembrane region" description="Helical" evidence="1">
    <location>
        <begin position="84"/>
        <end position="102"/>
    </location>
</feature>
<reference evidence="2 3" key="1">
    <citation type="submission" date="2024-01" db="EMBL/GenBank/DDBJ databases">
        <authorList>
            <person name="Waweru B."/>
        </authorList>
    </citation>
    <scope>NUCLEOTIDE SEQUENCE [LARGE SCALE GENOMIC DNA]</scope>
</reference>
<organism evidence="2 3">
    <name type="scientific">Dovyalis caffra</name>
    <dbReference type="NCBI Taxonomy" id="77055"/>
    <lineage>
        <taxon>Eukaryota</taxon>
        <taxon>Viridiplantae</taxon>
        <taxon>Streptophyta</taxon>
        <taxon>Embryophyta</taxon>
        <taxon>Tracheophyta</taxon>
        <taxon>Spermatophyta</taxon>
        <taxon>Magnoliopsida</taxon>
        <taxon>eudicotyledons</taxon>
        <taxon>Gunneridae</taxon>
        <taxon>Pentapetalae</taxon>
        <taxon>rosids</taxon>
        <taxon>fabids</taxon>
        <taxon>Malpighiales</taxon>
        <taxon>Salicaceae</taxon>
        <taxon>Flacourtieae</taxon>
        <taxon>Dovyalis</taxon>
    </lineage>
</organism>
<proteinExistence type="predicted"/>
<keyword evidence="1" id="KW-0812">Transmembrane</keyword>
<feature type="transmembrane region" description="Helical" evidence="1">
    <location>
        <begin position="43"/>
        <end position="63"/>
    </location>
</feature>
<name>A0AAV1RI93_9ROSI</name>
<keyword evidence="1" id="KW-1133">Transmembrane helix</keyword>
<protein>
    <submittedName>
        <fullName evidence="2">Uncharacterized protein</fullName>
    </submittedName>
</protein>